<name>A0A3M7QV42_BRAPC</name>
<dbReference type="AlphaFoldDB" id="A0A3M7QV42"/>
<sequence length="110" mass="13038">MFDDSILFSYFSDPYFTIKRKDRARDGGAALFMMRLKLFQLKFKQKMKPPSLNNLLFLNNLEQFIITSNTNNRLVIVGDLNMVHVDSDTRFLDFLNNYNLRSITYEPTRI</sequence>
<accession>A0A3M7QV42</accession>
<gene>
    <name evidence="1" type="ORF">BpHYR1_043981</name>
</gene>
<evidence type="ECO:0000313" key="1">
    <source>
        <dbReference type="EMBL" id="RNA15163.1"/>
    </source>
</evidence>
<dbReference type="EMBL" id="REGN01005025">
    <property type="protein sequence ID" value="RNA15163.1"/>
    <property type="molecule type" value="Genomic_DNA"/>
</dbReference>
<dbReference type="SUPFAM" id="SSF56219">
    <property type="entry name" value="DNase I-like"/>
    <property type="match status" value="1"/>
</dbReference>
<dbReference type="OrthoDB" id="5981979at2759"/>
<proteinExistence type="predicted"/>
<evidence type="ECO:0008006" key="3">
    <source>
        <dbReference type="Google" id="ProtNLM"/>
    </source>
</evidence>
<dbReference type="Proteomes" id="UP000276133">
    <property type="component" value="Unassembled WGS sequence"/>
</dbReference>
<protein>
    <recommendedName>
        <fullName evidence="3">RNA-directed DNA polymerase from mobile element jockey-like</fullName>
    </recommendedName>
</protein>
<keyword evidence="2" id="KW-1185">Reference proteome</keyword>
<evidence type="ECO:0000313" key="2">
    <source>
        <dbReference type="Proteomes" id="UP000276133"/>
    </source>
</evidence>
<comment type="caution">
    <text evidence="1">The sequence shown here is derived from an EMBL/GenBank/DDBJ whole genome shotgun (WGS) entry which is preliminary data.</text>
</comment>
<reference evidence="1 2" key="1">
    <citation type="journal article" date="2018" name="Sci. Rep.">
        <title>Genomic signatures of local adaptation to the degree of environmental predictability in rotifers.</title>
        <authorList>
            <person name="Franch-Gras L."/>
            <person name="Hahn C."/>
            <person name="Garcia-Roger E.M."/>
            <person name="Carmona M.J."/>
            <person name="Serra M."/>
            <person name="Gomez A."/>
        </authorList>
    </citation>
    <scope>NUCLEOTIDE SEQUENCE [LARGE SCALE GENOMIC DNA]</scope>
    <source>
        <strain evidence="1">HYR1</strain>
    </source>
</reference>
<dbReference type="InterPro" id="IPR036691">
    <property type="entry name" value="Endo/exonu/phosph_ase_sf"/>
</dbReference>
<organism evidence="1 2">
    <name type="scientific">Brachionus plicatilis</name>
    <name type="common">Marine rotifer</name>
    <name type="synonym">Brachionus muelleri</name>
    <dbReference type="NCBI Taxonomy" id="10195"/>
    <lineage>
        <taxon>Eukaryota</taxon>
        <taxon>Metazoa</taxon>
        <taxon>Spiralia</taxon>
        <taxon>Gnathifera</taxon>
        <taxon>Rotifera</taxon>
        <taxon>Eurotatoria</taxon>
        <taxon>Monogononta</taxon>
        <taxon>Pseudotrocha</taxon>
        <taxon>Ploima</taxon>
        <taxon>Brachionidae</taxon>
        <taxon>Brachionus</taxon>
    </lineage>
</organism>